<dbReference type="Proteomes" id="UP000282087">
    <property type="component" value="Unassembled WGS sequence"/>
</dbReference>
<comment type="similarity">
    <text evidence="1">Belongs to the PHAF1 family.</text>
</comment>
<comment type="caution">
    <text evidence="2">The sequence shown here is derived from an EMBL/GenBank/DDBJ whole genome shotgun (WGS) entry which is preliminary data.</text>
</comment>
<dbReference type="InterPro" id="IPR039156">
    <property type="entry name" value="PHAF1/BROMI"/>
</dbReference>
<dbReference type="PANTHER" id="PTHR13465">
    <property type="entry name" value="UPF0183 PROTEIN"/>
    <property type="match status" value="1"/>
</dbReference>
<dbReference type="Pfam" id="PF03676">
    <property type="entry name" value="PHAF1"/>
    <property type="match status" value="1"/>
</dbReference>
<proteinExistence type="inferred from homology"/>
<keyword evidence="3" id="KW-1185">Reference proteome</keyword>
<dbReference type="VEuPathDB" id="FungiDB:DD237_001851"/>
<dbReference type="AlphaFoldDB" id="A0A3M6VL37"/>
<reference evidence="2 3" key="1">
    <citation type="submission" date="2018-06" db="EMBL/GenBank/DDBJ databases">
        <title>Comparative genomics of downy mildews reveals potential adaptations to biotrophy.</title>
        <authorList>
            <person name="Fletcher K."/>
            <person name="Klosterman S.J."/>
            <person name="Derevnina L."/>
            <person name="Martin F."/>
            <person name="Koike S."/>
            <person name="Reyes Chin-Wo S."/>
            <person name="Mou B."/>
            <person name="Michelmore R."/>
        </authorList>
    </citation>
    <scope>NUCLEOTIDE SEQUENCE [LARGE SCALE GENOMIC DNA]</scope>
    <source>
        <strain evidence="2 3">R14</strain>
    </source>
</reference>
<protein>
    <submittedName>
        <fullName evidence="2">Uncharacterized protein</fullName>
    </submittedName>
</protein>
<gene>
    <name evidence="2" type="ORF">DD238_001234</name>
</gene>
<dbReference type="InterPro" id="IPR005373">
    <property type="entry name" value="PHAF1"/>
</dbReference>
<accession>A0A3M6VL37</accession>
<dbReference type="PANTHER" id="PTHR13465:SF2">
    <property type="entry name" value="PHAGOSOME ASSEMBLY FACTOR 1"/>
    <property type="match status" value="1"/>
</dbReference>
<dbReference type="EMBL" id="QLLG01000212">
    <property type="protein sequence ID" value="RMX66206.1"/>
    <property type="molecule type" value="Genomic_DNA"/>
</dbReference>
<evidence type="ECO:0000313" key="3">
    <source>
        <dbReference type="Proteomes" id="UP000282087"/>
    </source>
</evidence>
<sequence>MIREVWRIELGVGVGPFRLGASIAEALHALKTRLPVHPFEISYNAVDPYKRDVVVDSAEDGFRTLKSIEFYNVNRVALKFGRVVIFGGDIAATFMSVYNLFGPTFPGHYDAAEQSMRIMMKQCYILGYQGGCVKFPIPAEYRNLYENGTDLPLEFPNGATPAATGLTVFMGGDYWSPGLPAPTKK</sequence>
<name>A0A3M6VL37_9STRA</name>
<evidence type="ECO:0000313" key="2">
    <source>
        <dbReference type="EMBL" id="RMX66206.1"/>
    </source>
</evidence>
<evidence type="ECO:0000256" key="1">
    <source>
        <dbReference type="ARBA" id="ARBA00024339"/>
    </source>
</evidence>
<organism evidence="2 3">
    <name type="scientific">Peronospora effusa</name>
    <dbReference type="NCBI Taxonomy" id="542832"/>
    <lineage>
        <taxon>Eukaryota</taxon>
        <taxon>Sar</taxon>
        <taxon>Stramenopiles</taxon>
        <taxon>Oomycota</taxon>
        <taxon>Peronosporomycetes</taxon>
        <taxon>Peronosporales</taxon>
        <taxon>Peronosporaceae</taxon>
        <taxon>Peronospora</taxon>
    </lineage>
</organism>